<keyword evidence="5 8" id="KW-0518">Myosin</keyword>
<dbReference type="AlphaFoldDB" id="A0A0C2FM69"/>
<evidence type="ECO:0000313" key="10">
    <source>
        <dbReference type="EMBL" id="KIH49695.1"/>
    </source>
</evidence>
<dbReference type="Gene3D" id="3.40.850.10">
    <property type="entry name" value="Kinesin motor domain"/>
    <property type="match status" value="1"/>
</dbReference>
<dbReference type="GO" id="GO:0016020">
    <property type="term" value="C:membrane"/>
    <property type="evidence" value="ECO:0007669"/>
    <property type="project" value="TreeGrafter"/>
</dbReference>
<evidence type="ECO:0000256" key="1">
    <source>
        <dbReference type="ARBA" id="ARBA00008314"/>
    </source>
</evidence>
<dbReference type="InterPro" id="IPR027417">
    <property type="entry name" value="P-loop_NTPase"/>
</dbReference>
<organism evidence="10 11">
    <name type="scientific">Ancylostoma duodenale</name>
    <dbReference type="NCBI Taxonomy" id="51022"/>
    <lineage>
        <taxon>Eukaryota</taxon>
        <taxon>Metazoa</taxon>
        <taxon>Ecdysozoa</taxon>
        <taxon>Nematoda</taxon>
        <taxon>Chromadorea</taxon>
        <taxon>Rhabditida</taxon>
        <taxon>Rhabditina</taxon>
        <taxon>Rhabditomorpha</taxon>
        <taxon>Strongyloidea</taxon>
        <taxon>Ancylostomatidae</taxon>
        <taxon>Ancylostomatinae</taxon>
        <taxon>Ancylostoma</taxon>
    </lineage>
</organism>
<dbReference type="PANTHER" id="PTHR13140:SF857">
    <property type="entry name" value="MYOSIN-11"/>
    <property type="match status" value="1"/>
</dbReference>
<dbReference type="SUPFAM" id="SSF52540">
    <property type="entry name" value="P-loop containing nucleoside triphosphate hydrolases"/>
    <property type="match status" value="1"/>
</dbReference>
<evidence type="ECO:0000259" key="9">
    <source>
        <dbReference type="PROSITE" id="PS51456"/>
    </source>
</evidence>
<dbReference type="GO" id="GO:0000146">
    <property type="term" value="F:microfilament motor activity"/>
    <property type="evidence" value="ECO:0007669"/>
    <property type="project" value="TreeGrafter"/>
</dbReference>
<evidence type="ECO:0000256" key="3">
    <source>
        <dbReference type="ARBA" id="ARBA00022840"/>
    </source>
</evidence>
<evidence type="ECO:0000256" key="2">
    <source>
        <dbReference type="ARBA" id="ARBA00022741"/>
    </source>
</evidence>
<accession>A0A0C2FM69</accession>
<keyword evidence="11" id="KW-1185">Reference proteome</keyword>
<proteinExistence type="inferred from homology"/>
<evidence type="ECO:0000256" key="4">
    <source>
        <dbReference type="ARBA" id="ARBA00023054"/>
    </source>
</evidence>
<dbReference type="PANTHER" id="PTHR13140">
    <property type="entry name" value="MYOSIN"/>
    <property type="match status" value="1"/>
</dbReference>
<evidence type="ECO:0000256" key="7">
    <source>
        <dbReference type="ARBA" id="ARBA00023203"/>
    </source>
</evidence>
<comment type="caution">
    <text evidence="8">Lacks conserved residue(s) required for the propagation of feature annotation.</text>
</comment>
<dbReference type="OrthoDB" id="6108017at2759"/>
<comment type="similarity">
    <text evidence="1 8">Belongs to the TRAFAC class myosin-kinesin ATPase superfamily. Myosin family.</text>
</comment>
<dbReference type="PROSITE" id="PS51456">
    <property type="entry name" value="MYOSIN_MOTOR"/>
    <property type="match status" value="1"/>
</dbReference>
<keyword evidence="6" id="KW-0505">Motor protein</keyword>
<keyword evidence="4" id="KW-0175">Coiled coil</keyword>
<dbReference type="GO" id="GO:0005737">
    <property type="term" value="C:cytoplasm"/>
    <property type="evidence" value="ECO:0007669"/>
    <property type="project" value="TreeGrafter"/>
</dbReference>
<dbReference type="GO" id="GO:0005524">
    <property type="term" value="F:ATP binding"/>
    <property type="evidence" value="ECO:0007669"/>
    <property type="project" value="UniProtKB-KW"/>
</dbReference>
<dbReference type="PROSITE" id="PS50096">
    <property type="entry name" value="IQ"/>
    <property type="match status" value="1"/>
</dbReference>
<reference evidence="10 11" key="1">
    <citation type="submission" date="2013-12" db="EMBL/GenBank/DDBJ databases">
        <title>Draft genome of the parsitic nematode Ancylostoma duodenale.</title>
        <authorList>
            <person name="Mitreva M."/>
        </authorList>
    </citation>
    <scope>NUCLEOTIDE SEQUENCE [LARGE SCALE GENOMIC DNA]</scope>
    <source>
        <strain evidence="10 11">Zhejiang</strain>
    </source>
</reference>
<dbReference type="InterPro" id="IPR001609">
    <property type="entry name" value="Myosin_head_motor_dom-like"/>
</dbReference>
<dbReference type="GO" id="GO:0007015">
    <property type="term" value="P:actin filament organization"/>
    <property type="evidence" value="ECO:0007669"/>
    <property type="project" value="TreeGrafter"/>
</dbReference>
<evidence type="ECO:0000256" key="8">
    <source>
        <dbReference type="PROSITE-ProRule" id="PRU00782"/>
    </source>
</evidence>
<feature type="region of interest" description="Actin-binding" evidence="8">
    <location>
        <begin position="88"/>
        <end position="110"/>
    </location>
</feature>
<feature type="domain" description="Myosin motor" evidence="9">
    <location>
        <begin position="1"/>
        <end position="210"/>
    </location>
</feature>
<dbReference type="Gene3D" id="1.20.58.530">
    <property type="match status" value="1"/>
</dbReference>
<dbReference type="Proteomes" id="UP000054047">
    <property type="component" value="Unassembled WGS sequence"/>
</dbReference>
<evidence type="ECO:0000256" key="5">
    <source>
        <dbReference type="ARBA" id="ARBA00023123"/>
    </source>
</evidence>
<dbReference type="EMBL" id="KN752323">
    <property type="protein sequence ID" value="KIH49695.1"/>
    <property type="molecule type" value="Genomic_DNA"/>
</dbReference>
<dbReference type="InterPro" id="IPR036961">
    <property type="entry name" value="Kinesin_motor_dom_sf"/>
</dbReference>
<gene>
    <name evidence="10" type="ORF">ANCDUO_20229</name>
</gene>
<dbReference type="GO" id="GO:0051015">
    <property type="term" value="F:actin filament binding"/>
    <property type="evidence" value="ECO:0007669"/>
    <property type="project" value="TreeGrafter"/>
</dbReference>
<dbReference type="SMART" id="SM00242">
    <property type="entry name" value="MYSc"/>
    <property type="match status" value="1"/>
</dbReference>
<keyword evidence="2" id="KW-0547">Nucleotide-binding</keyword>
<dbReference type="Pfam" id="PF00063">
    <property type="entry name" value="Myosin_head"/>
    <property type="match status" value="2"/>
</dbReference>
<protein>
    <submittedName>
        <fullName evidence="10">Myosin head</fullName>
    </submittedName>
</protein>
<dbReference type="Gene3D" id="1.20.5.4820">
    <property type="match status" value="1"/>
</dbReference>
<evidence type="ECO:0000256" key="6">
    <source>
        <dbReference type="ARBA" id="ARBA00023175"/>
    </source>
</evidence>
<keyword evidence="3" id="KW-0067">ATP-binding</keyword>
<name>A0A0C2FM69_9BILA</name>
<keyword evidence="7 8" id="KW-0009">Actin-binding</keyword>
<sequence>MGLLALLDEQCLFPKATDKTLVEKLQKTHSKHPKFIVPDMRAKSDFAVVHYAAEFAGICATEMNETAFGVRAKKGMFRTVSQLHKEQLTRLMTTLRNTSPHFVRCIIPNHEKKAGKINSMLVLEQLRCNGVLEGIRICRQGFPNRVPFQEFRHRYEILTPNVIPRGFMDGKEAVKKMIEYLEVDSNLYRIGQSKVFFRTGVLAHLEEERDLKLTDLIIQFQAQCRAFLARRLYVKRVRSFTSWHYQYLMFH</sequence>
<dbReference type="GO" id="GO:0016459">
    <property type="term" value="C:myosin complex"/>
    <property type="evidence" value="ECO:0007669"/>
    <property type="project" value="UniProtKB-KW"/>
</dbReference>
<evidence type="ECO:0000313" key="11">
    <source>
        <dbReference type="Proteomes" id="UP000054047"/>
    </source>
</evidence>